<evidence type="ECO:0000256" key="2">
    <source>
        <dbReference type="ARBA" id="ARBA00022977"/>
    </source>
</evidence>
<dbReference type="EMBL" id="JADIMB010000138">
    <property type="protein sequence ID" value="MBO8471978.1"/>
    <property type="molecule type" value="Genomic_DNA"/>
</dbReference>
<dbReference type="InterPro" id="IPR013785">
    <property type="entry name" value="Aldolase_TIM"/>
</dbReference>
<dbReference type="PANTHER" id="PTHR20857:SF15">
    <property type="entry name" value="THIAMINE-PHOSPHATE SYNTHASE"/>
    <property type="match status" value="1"/>
</dbReference>
<proteinExistence type="predicted"/>
<dbReference type="Proteomes" id="UP000823603">
    <property type="component" value="Unassembled WGS sequence"/>
</dbReference>
<sequence length="199" mass="21873">MLWCVITSPVFYAGEDVFISRLVRHGVDIIHLRKPEACASDCARLLDRLTDQERSRITIHDFFELAGPYGLRGIHLNSRRGTVPPGYTGHVSRSCHSLDQVKRYKEECSYVFLSPVFDSISKQGYSAAFSPDTLSRASAEGIIDSKVFALGGVTPDKAGLLSTLGFGGAVMLGCVDAIAHMPEAEQDERLEEIRIKIKG</sequence>
<evidence type="ECO:0000313" key="5">
    <source>
        <dbReference type="Proteomes" id="UP000823603"/>
    </source>
</evidence>
<dbReference type="Pfam" id="PF02581">
    <property type="entry name" value="TMP-TENI"/>
    <property type="match status" value="1"/>
</dbReference>
<dbReference type="AlphaFoldDB" id="A0A9D9NG53"/>
<comment type="caution">
    <text evidence="4">The sequence shown here is derived from an EMBL/GenBank/DDBJ whole genome shotgun (WGS) entry which is preliminary data.</text>
</comment>
<keyword evidence="2" id="KW-0784">Thiamine biosynthesis</keyword>
<reference evidence="4" key="2">
    <citation type="journal article" date="2021" name="PeerJ">
        <title>Extensive microbial diversity within the chicken gut microbiome revealed by metagenomics and culture.</title>
        <authorList>
            <person name="Gilroy R."/>
            <person name="Ravi A."/>
            <person name="Getino M."/>
            <person name="Pursley I."/>
            <person name="Horton D.L."/>
            <person name="Alikhan N.F."/>
            <person name="Baker D."/>
            <person name="Gharbi K."/>
            <person name="Hall N."/>
            <person name="Watson M."/>
            <person name="Adriaenssens E.M."/>
            <person name="Foster-Nyarko E."/>
            <person name="Jarju S."/>
            <person name="Secka A."/>
            <person name="Antonio M."/>
            <person name="Oren A."/>
            <person name="Chaudhuri R.R."/>
            <person name="La Ragione R."/>
            <person name="Hildebrand F."/>
            <person name="Pallen M.J."/>
        </authorList>
    </citation>
    <scope>NUCLEOTIDE SEQUENCE</scope>
    <source>
        <strain evidence="4">B2-22910</strain>
    </source>
</reference>
<gene>
    <name evidence="4" type="ORF">IAB82_09355</name>
</gene>
<protein>
    <submittedName>
        <fullName evidence="4">Thiamine phosphate synthase</fullName>
    </submittedName>
</protein>
<dbReference type="Gene3D" id="3.20.20.70">
    <property type="entry name" value="Aldolase class I"/>
    <property type="match status" value="1"/>
</dbReference>
<evidence type="ECO:0000313" key="4">
    <source>
        <dbReference type="EMBL" id="MBO8471978.1"/>
    </source>
</evidence>
<dbReference type="InterPro" id="IPR036206">
    <property type="entry name" value="ThiamineP_synth_sf"/>
</dbReference>
<dbReference type="GO" id="GO:0005737">
    <property type="term" value="C:cytoplasm"/>
    <property type="evidence" value="ECO:0007669"/>
    <property type="project" value="TreeGrafter"/>
</dbReference>
<name>A0A9D9NG53_9BACT</name>
<accession>A0A9D9NG53</accession>
<dbReference type="GO" id="GO:0009228">
    <property type="term" value="P:thiamine biosynthetic process"/>
    <property type="evidence" value="ECO:0007669"/>
    <property type="project" value="UniProtKB-KW"/>
</dbReference>
<evidence type="ECO:0000256" key="1">
    <source>
        <dbReference type="ARBA" id="ARBA00004948"/>
    </source>
</evidence>
<comment type="pathway">
    <text evidence="1">Cofactor biosynthesis; thiamine diphosphate biosynthesis.</text>
</comment>
<feature type="domain" description="Thiamine phosphate synthase/TenI" evidence="3">
    <location>
        <begin position="19"/>
        <end position="170"/>
    </location>
</feature>
<dbReference type="PANTHER" id="PTHR20857">
    <property type="entry name" value="THIAMINE-PHOSPHATE PYROPHOSPHORYLASE"/>
    <property type="match status" value="1"/>
</dbReference>
<dbReference type="GO" id="GO:0004789">
    <property type="term" value="F:thiamine-phosphate diphosphorylase activity"/>
    <property type="evidence" value="ECO:0007669"/>
    <property type="project" value="TreeGrafter"/>
</dbReference>
<dbReference type="CDD" id="cd00564">
    <property type="entry name" value="TMP_TenI"/>
    <property type="match status" value="1"/>
</dbReference>
<evidence type="ECO:0000259" key="3">
    <source>
        <dbReference type="Pfam" id="PF02581"/>
    </source>
</evidence>
<organism evidence="4 5">
    <name type="scientific">Candidatus Cryptobacteroides faecavium</name>
    <dbReference type="NCBI Taxonomy" id="2840762"/>
    <lineage>
        <taxon>Bacteria</taxon>
        <taxon>Pseudomonadati</taxon>
        <taxon>Bacteroidota</taxon>
        <taxon>Bacteroidia</taxon>
        <taxon>Bacteroidales</taxon>
        <taxon>Candidatus Cryptobacteroides</taxon>
    </lineage>
</organism>
<dbReference type="InterPro" id="IPR022998">
    <property type="entry name" value="ThiamineP_synth_TenI"/>
</dbReference>
<reference evidence="4" key="1">
    <citation type="submission" date="2020-10" db="EMBL/GenBank/DDBJ databases">
        <authorList>
            <person name="Gilroy R."/>
        </authorList>
    </citation>
    <scope>NUCLEOTIDE SEQUENCE</scope>
    <source>
        <strain evidence="4">B2-22910</strain>
    </source>
</reference>
<dbReference type="SUPFAM" id="SSF51391">
    <property type="entry name" value="Thiamin phosphate synthase"/>
    <property type="match status" value="1"/>
</dbReference>